<evidence type="ECO:0000256" key="4">
    <source>
        <dbReference type="ARBA" id="ARBA00022989"/>
    </source>
</evidence>
<keyword evidence="4 10" id="KW-1133">Transmembrane helix</keyword>
<evidence type="ECO:0000256" key="3">
    <source>
        <dbReference type="ARBA" id="ARBA00022692"/>
    </source>
</evidence>
<evidence type="ECO:0000256" key="5">
    <source>
        <dbReference type="ARBA" id="ARBA00023040"/>
    </source>
</evidence>
<dbReference type="GO" id="GO:0005886">
    <property type="term" value="C:plasma membrane"/>
    <property type="evidence" value="ECO:0007669"/>
    <property type="project" value="UniProtKB-SubCell"/>
</dbReference>
<proteinExistence type="inferred from homology"/>
<sequence>MDEQDNETCCQSMFSSYSRRQGIVALIAVMAILGVFGNCLVIAAVTLSRKLRNPTNMFVFNLSIADLLVCGFVLPGQATALLAVDNSMPDIMCSLTAVLQILSTGCSINNLACIAINRYLIVSCRKATYLKLFNRRRTSLAIILTWLIPACAMVVQQVVGNVKLDRESMFSYCSWVDAKTSDAKIKPVVVGAFLPVQFVLICFCYGRLFYRIRTHTRRVQHLGGAIRVATVMEAQHRWAGHRPAGHRPNQNQHQIKVTMNLFCVVCSFVVCFTPYIFLFVFKRSLAFTLVAGVLALGNSCINPMLYAAKHPEFKKVFHCIIRGKFAQIPGRVTFKCFN</sequence>
<keyword evidence="6 10" id="KW-0472">Membrane</keyword>
<dbReference type="OMA" id="ECLWDDQ"/>
<dbReference type="GeneID" id="119734279"/>
<dbReference type="Proteomes" id="UP000887568">
    <property type="component" value="Unplaced"/>
</dbReference>
<keyword evidence="3 9" id="KW-0812">Transmembrane</keyword>
<dbReference type="Gene3D" id="1.20.1070.10">
    <property type="entry name" value="Rhodopsin 7-helix transmembrane proteins"/>
    <property type="match status" value="1"/>
</dbReference>
<feature type="transmembrane region" description="Helical" evidence="10">
    <location>
        <begin position="23"/>
        <end position="46"/>
    </location>
</feature>
<keyword evidence="2" id="KW-1003">Cell membrane</keyword>
<comment type="similarity">
    <text evidence="9">Belongs to the G-protein coupled receptor 1 family.</text>
</comment>
<dbReference type="PRINTS" id="PR00237">
    <property type="entry name" value="GPCRRHODOPSN"/>
</dbReference>
<dbReference type="InterPro" id="IPR017452">
    <property type="entry name" value="GPCR_Rhodpsn_7TM"/>
</dbReference>
<dbReference type="RefSeq" id="XP_038063609.1">
    <property type="nucleotide sequence ID" value="XM_038207681.1"/>
</dbReference>
<dbReference type="EnsemblMetazoa" id="XM_038207681.1">
    <property type="protein sequence ID" value="XP_038063609.1"/>
    <property type="gene ID" value="LOC119734279"/>
</dbReference>
<feature type="transmembrane region" description="Helical" evidence="10">
    <location>
        <begin position="58"/>
        <end position="78"/>
    </location>
</feature>
<evidence type="ECO:0000256" key="8">
    <source>
        <dbReference type="ARBA" id="ARBA00023224"/>
    </source>
</evidence>
<keyword evidence="13" id="KW-1185">Reference proteome</keyword>
<evidence type="ECO:0000256" key="9">
    <source>
        <dbReference type="RuleBase" id="RU000688"/>
    </source>
</evidence>
<name>A0A914AJL4_PATMI</name>
<organism evidence="12 13">
    <name type="scientific">Patiria miniata</name>
    <name type="common">Bat star</name>
    <name type="synonym">Asterina miniata</name>
    <dbReference type="NCBI Taxonomy" id="46514"/>
    <lineage>
        <taxon>Eukaryota</taxon>
        <taxon>Metazoa</taxon>
        <taxon>Echinodermata</taxon>
        <taxon>Eleutherozoa</taxon>
        <taxon>Asterozoa</taxon>
        <taxon>Asteroidea</taxon>
        <taxon>Valvatacea</taxon>
        <taxon>Valvatida</taxon>
        <taxon>Asterinidae</taxon>
        <taxon>Patiria</taxon>
    </lineage>
</organism>
<feature type="transmembrane region" description="Helical" evidence="10">
    <location>
        <begin position="287"/>
        <end position="308"/>
    </location>
</feature>
<keyword evidence="8 9" id="KW-0807">Transducer</keyword>
<evidence type="ECO:0000313" key="12">
    <source>
        <dbReference type="EnsemblMetazoa" id="XP_038063609.1"/>
    </source>
</evidence>
<keyword evidence="7 9" id="KW-0675">Receptor</keyword>
<evidence type="ECO:0000259" key="11">
    <source>
        <dbReference type="PROSITE" id="PS50262"/>
    </source>
</evidence>
<dbReference type="PROSITE" id="PS50262">
    <property type="entry name" value="G_PROTEIN_RECEP_F1_2"/>
    <property type="match status" value="1"/>
</dbReference>
<dbReference type="GO" id="GO:0004930">
    <property type="term" value="F:G protein-coupled receptor activity"/>
    <property type="evidence" value="ECO:0007669"/>
    <property type="project" value="UniProtKB-KW"/>
</dbReference>
<dbReference type="OrthoDB" id="10044919at2759"/>
<keyword evidence="5 9" id="KW-0297">G-protein coupled receptor</keyword>
<evidence type="ECO:0000256" key="2">
    <source>
        <dbReference type="ARBA" id="ARBA00022475"/>
    </source>
</evidence>
<dbReference type="PANTHER" id="PTHR24228">
    <property type="entry name" value="B2 BRADYKININ RECEPTOR/ANGIOTENSIN II RECEPTOR"/>
    <property type="match status" value="1"/>
</dbReference>
<dbReference type="SMART" id="SM01381">
    <property type="entry name" value="7TM_GPCR_Srsx"/>
    <property type="match status" value="1"/>
</dbReference>
<evidence type="ECO:0000256" key="1">
    <source>
        <dbReference type="ARBA" id="ARBA00004651"/>
    </source>
</evidence>
<dbReference type="Pfam" id="PF00001">
    <property type="entry name" value="7tm_1"/>
    <property type="match status" value="1"/>
</dbReference>
<evidence type="ECO:0000256" key="10">
    <source>
        <dbReference type="SAM" id="Phobius"/>
    </source>
</evidence>
<comment type="subcellular location">
    <subcellularLocation>
        <location evidence="1">Cell membrane</location>
        <topology evidence="1">Multi-pass membrane protein</topology>
    </subcellularLocation>
</comment>
<dbReference type="CDD" id="cd00637">
    <property type="entry name" value="7tm_classA_rhodopsin-like"/>
    <property type="match status" value="1"/>
</dbReference>
<dbReference type="PROSITE" id="PS00237">
    <property type="entry name" value="G_PROTEIN_RECEP_F1_1"/>
    <property type="match status" value="1"/>
</dbReference>
<dbReference type="SUPFAM" id="SSF81321">
    <property type="entry name" value="Family A G protein-coupled receptor-like"/>
    <property type="match status" value="1"/>
</dbReference>
<accession>A0A914AJL4</accession>
<evidence type="ECO:0000256" key="6">
    <source>
        <dbReference type="ARBA" id="ARBA00023136"/>
    </source>
</evidence>
<feature type="transmembrane region" description="Helical" evidence="10">
    <location>
        <begin position="140"/>
        <end position="159"/>
    </location>
</feature>
<feature type="transmembrane region" description="Helical" evidence="10">
    <location>
        <begin position="98"/>
        <end position="120"/>
    </location>
</feature>
<feature type="domain" description="G-protein coupled receptors family 1 profile" evidence="11">
    <location>
        <begin position="37"/>
        <end position="306"/>
    </location>
</feature>
<feature type="transmembrane region" description="Helical" evidence="10">
    <location>
        <begin position="188"/>
        <end position="210"/>
    </location>
</feature>
<protein>
    <recommendedName>
        <fullName evidence="11">G-protein coupled receptors family 1 profile domain-containing protein</fullName>
    </recommendedName>
</protein>
<dbReference type="AlphaFoldDB" id="A0A914AJL4"/>
<evidence type="ECO:0000313" key="13">
    <source>
        <dbReference type="Proteomes" id="UP000887568"/>
    </source>
</evidence>
<feature type="transmembrane region" description="Helical" evidence="10">
    <location>
        <begin position="257"/>
        <end position="281"/>
    </location>
</feature>
<dbReference type="PANTHER" id="PTHR24228:SF72">
    <property type="entry name" value="G-PROTEIN COUPLED RECEPTORS FAMILY 1 PROFILE DOMAIN-CONTAINING PROTEIN"/>
    <property type="match status" value="1"/>
</dbReference>
<evidence type="ECO:0000256" key="7">
    <source>
        <dbReference type="ARBA" id="ARBA00023170"/>
    </source>
</evidence>
<reference evidence="12" key="1">
    <citation type="submission" date="2022-11" db="UniProtKB">
        <authorList>
            <consortium name="EnsemblMetazoa"/>
        </authorList>
    </citation>
    <scope>IDENTIFICATION</scope>
</reference>
<dbReference type="InterPro" id="IPR000276">
    <property type="entry name" value="GPCR_Rhodpsn"/>
</dbReference>